<dbReference type="AlphaFoldDB" id="A0A8J9YCG3"/>
<protein>
    <submittedName>
        <fullName evidence="2">Uncharacterized protein</fullName>
    </submittedName>
</protein>
<feature type="region of interest" description="Disordered" evidence="1">
    <location>
        <begin position="63"/>
        <end position="97"/>
    </location>
</feature>
<sequence>MRLHIPHIDIPPVDIQMVRVCPVLRLAGPTTLHALQGTGLKNSQLPNSGLLLRLTMQKDSIPKLGPIRDSNPGPPGVQPYMLATTPPKQSIPYKSLY</sequence>
<evidence type="ECO:0000313" key="2">
    <source>
        <dbReference type="EMBL" id="CAH0721246.1"/>
    </source>
</evidence>
<reference evidence="2" key="1">
    <citation type="submission" date="2021-12" db="EMBL/GenBank/DDBJ databases">
        <authorList>
            <person name="Martin H S."/>
        </authorList>
    </citation>
    <scope>NUCLEOTIDE SEQUENCE</scope>
</reference>
<dbReference type="Proteomes" id="UP000838878">
    <property type="component" value="Chromosome 2"/>
</dbReference>
<gene>
    <name evidence="2" type="ORF">BINO364_LOCUS7365</name>
</gene>
<evidence type="ECO:0000256" key="1">
    <source>
        <dbReference type="SAM" id="MobiDB-lite"/>
    </source>
</evidence>
<name>A0A8J9YCG3_9NEOP</name>
<accession>A0A8J9YCG3</accession>
<organism evidence="2 3">
    <name type="scientific">Brenthis ino</name>
    <name type="common">lesser marbled fritillary</name>
    <dbReference type="NCBI Taxonomy" id="405034"/>
    <lineage>
        <taxon>Eukaryota</taxon>
        <taxon>Metazoa</taxon>
        <taxon>Ecdysozoa</taxon>
        <taxon>Arthropoda</taxon>
        <taxon>Hexapoda</taxon>
        <taxon>Insecta</taxon>
        <taxon>Pterygota</taxon>
        <taxon>Neoptera</taxon>
        <taxon>Endopterygota</taxon>
        <taxon>Lepidoptera</taxon>
        <taxon>Glossata</taxon>
        <taxon>Ditrysia</taxon>
        <taxon>Papilionoidea</taxon>
        <taxon>Nymphalidae</taxon>
        <taxon>Heliconiinae</taxon>
        <taxon>Argynnini</taxon>
        <taxon>Brenthis</taxon>
    </lineage>
</organism>
<keyword evidence="3" id="KW-1185">Reference proteome</keyword>
<dbReference type="EMBL" id="OV170222">
    <property type="protein sequence ID" value="CAH0721246.1"/>
    <property type="molecule type" value="Genomic_DNA"/>
</dbReference>
<proteinExistence type="predicted"/>
<feature type="non-terminal residue" evidence="2">
    <location>
        <position position="97"/>
    </location>
</feature>
<evidence type="ECO:0000313" key="3">
    <source>
        <dbReference type="Proteomes" id="UP000838878"/>
    </source>
</evidence>